<dbReference type="PANTHER" id="PTHR11601">
    <property type="entry name" value="CYSTEINE DESULFURYLASE FAMILY MEMBER"/>
    <property type="match status" value="1"/>
</dbReference>
<evidence type="ECO:0000256" key="5">
    <source>
        <dbReference type="ARBA" id="ARBA00022679"/>
    </source>
</evidence>
<dbReference type="Proteomes" id="UP000095283">
    <property type="component" value="Unplaced"/>
</dbReference>
<dbReference type="GO" id="GO:0005829">
    <property type="term" value="C:cytosol"/>
    <property type="evidence" value="ECO:0007669"/>
    <property type="project" value="UniProtKB-SubCell"/>
</dbReference>
<dbReference type="AlphaFoldDB" id="A0A1I7XDR7"/>
<dbReference type="SUPFAM" id="SSF53383">
    <property type="entry name" value="PLP-dependent transferases"/>
    <property type="match status" value="1"/>
</dbReference>
<evidence type="ECO:0000256" key="3">
    <source>
        <dbReference type="ARBA" id="ARBA00011738"/>
    </source>
</evidence>
<dbReference type="EC" id="4.4.1.16" evidence="7"/>
<dbReference type="InterPro" id="IPR015424">
    <property type="entry name" value="PyrdxlP-dep_Trfase"/>
</dbReference>
<dbReference type="GO" id="GO:0016740">
    <property type="term" value="F:transferase activity"/>
    <property type="evidence" value="ECO:0007669"/>
    <property type="project" value="UniProtKB-KW"/>
</dbReference>
<keyword evidence="4" id="KW-0963">Cytoplasm</keyword>
<sequence length="134" mass="15219">MSWYIEEQLPIYLDYNATTPLDNSVKRYIIEGLELWANPGSMTPLGKFFIHIYIYRSSNADISLVPVDPSTGQVDIVYLSEHITHKTCLVTVMLANNETGVIQPIEDISNAVREKANEYGEEVKNLSNINQIRD</sequence>
<evidence type="ECO:0000256" key="7">
    <source>
        <dbReference type="ARBA" id="ARBA00039054"/>
    </source>
</evidence>
<evidence type="ECO:0000256" key="6">
    <source>
        <dbReference type="ARBA" id="ARBA00037407"/>
    </source>
</evidence>
<comment type="subcellular location">
    <subcellularLocation>
        <location evidence="2">Cytoplasm</location>
        <location evidence="2">Cytosol</location>
    </subcellularLocation>
</comment>
<reference evidence="11" key="1">
    <citation type="submission" date="2016-11" db="UniProtKB">
        <authorList>
            <consortium name="WormBaseParasite"/>
        </authorList>
    </citation>
    <scope>IDENTIFICATION</scope>
</reference>
<evidence type="ECO:0000256" key="2">
    <source>
        <dbReference type="ARBA" id="ARBA00004514"/>
    </source>
</evidence>
<dbReference type="GO" id="GO:0009000">
    <property type="term" value="F:selenocysteine lyase activity"/>
    <property type="evidence" value="ECO:0007669"/>
    <property type="project" value="UniProtKB-EC"/>
</dbReference>
<keyword evidence="5" id="KW-0808">Transferase</keyword>
<dbReference type="PANTHER" id="PTHR11601:SF62">
    <property type="entry name" value="SELENOCYSTEINE LYASE"/>
    <property type="match status" value="1"/>
</dbReference>
<dbReference type="Pfam" id="PF00266">
    <property type="entry name" value="Aminotran_5"/>
    <property type="match status" value="1"/>
</dbReference>
<evidence type="ECO:0000313" key="10">
    <source>
        <dbReference type="Proteomes" id="UP000095283"/>
    </source>
</evidence>
<evidence type="ECO:0000256" key="1">
    <source>
        <dbReference type="ARBA" id="ARBA00001933"/>
    </source>
</evidence>
<evidence type="ECO:0000256" key="8">
    <source>
        <dbReference type="ARBA" id="ARBA00040554"/>
    </source>
</evidence>
<protein>
    <recommendedName>
        <fullName evidence="8">Selenocysteine lyase</fullName>
        <ecNumber evidence="7">4.4.1.16</ecNumber>
    </recommendedName>
</protein>
<dbReference type="InterPro" id="IPR015422">
    <property type="entry name" value="PyrdxlP-dep_Trfase_small"/>
</dbReference>
<accession>A0A1I7XDR7</accession>
<comment type="cofactor">
    <cofactor evidence="1">
        <name>pyridoxal 5'-phosphate</name>
        <dbReference type="ChEBI" id="CHEBI:597326"/>
    </cofactor>
</comment>
<name>A0A1I7XDR7_HETBA</name>
<evidence type="ECO:0000313" key="11">
    <source>
        <dbReference type="WBParaSite" id="Hba_15601"/>
    </source>
</evidence>
<feature type="domain" description="Aminotransferase class V" evidence="9">
    <location>
        <begin position="56"/>
        <end position="115"/>
    </location>
</feature>
<comment type="subunit">
    <text evidence="3">Homodimer.</text>
</comment>
<dbReference type="Gene3D" id="3.40.640.10">
    <property type="entry name" value="Type I PLP-dependent aspartate aminotransferase-like (Major domain)"/>
    <property type="match status" value="2"/>
</dbReference>
<organism evidence="10 11">
    <name type="scientific">Heterorhabditis bacteriophora</name>
    <name type="common">Entomopathogenic nematode worm</name>
    <dbReference type="NCBI Taxonomy" id="37862"/>
    <lineage>
        <taxon>Eukaryota</taxon>
        <taxon>Metazoa</taxon>
        <taxon>Ecdysozoa</taxon>
        <taxon>Nematoda</taxon>
        <taxon>Chromadorea</taxon>
        <taxon>Rhabditida</taxon>
        <taxon>Rhabditina</taxon>
        <taxon>Rhabditomorpha</taxon>
        <taxon>Strongyloidea</taxon>
        <taxon>Heterorhabditidae</taxon>
        <taxon>Heterorhabditis</taxon>
    </lineage>
</organism>
<dbReference type="InterPro" id="IPR000192">
    <property type="entry name" value="Aminotrans_V_dom"/>
</dbReference>
<dbReference type="InterPro" id="IPR015421">
    <property type="entry name" value="PyrdxlP-dep_Trfase_major"/>
</dbReference>
<evidence type="ECO:0000256" key="4">
    <source>
        <dbReference type="ARBA" id="ARBA00022490"/>
    </source>
</evidence>
<keyword evidence="10" id="KW-1185">Reference proteome</keyword>
<proteinExistence type="predicted"/>
<dbReference type="WBParaSite" id="Hba_15601">
    <property type="protein sequence ID" value="Hba_15601"/>
    <property type="gene ID" value="Hba_15601"/>
</dbReference>
<comment type="function">
    <text evidence="6">Catalyzes the decomposition of L-selenocysteine to L-alanine and elemental selenium.</text>
</comment>
<dbReference type="Gene3D" id="3.90.1150.10">
    <property type="entry name" value="Aspartate Aminotransferase, domain 1"/>
    <property type="match status" value="1"/>
</dbReference>
<evidence type="ECO:0000259" key="9">
    <source>
        <dbReference type="Pfam" id="PF00266"/>
    </source>
</evidence>